<evidence type="ECO:0000256" key="4">
    <source>
        <dbReference type="ARBA" id="ARBA00022692"/>
    </source>
</evidence>
<feature type="transmembrane region" description="Helical" evidence="7">
    <location>
        <begin position="459"/>
        <end position="478"/>
    </location>
</feature>
<dbReference type="Pfam" id="PF00083">
    <property type="entry name" value="Sugar_tr"/>
    <property type="match status" value="2"/>
</dbReference>
<proteinExistence type="inferred from homology"/>
<evidence type="ECO:0000313" key="9">
    <source>
        <dbReference type="EMBL" id="PIB02023.1"/>
    </source>
</evidence>
<keyword evidence="5 7" id="KW-1133">Transmembrane helix</keyword>
<evidence type="ECO:0000313" key="12">
    <source>
        <dbReference type="Proteomes" id="UP001302367"/>
    </source>
</evidence>
<dbReference type="PANTHER" id="PTHR23508:SF10">
    <property type="entry name" value="CARBOXYLIC ACID TRANSPORTER PROTEIN HOMOLOG"/>
    <property type="match status" value="1"/>
</dbReference>
<dbReference type="SUPFAM" id="SSF103473">
    <property type="entry name" value="MFS general substrate transporter"/>
    <property type="match status" value="1"/>
</dbReference>
<dbReference type="OrthoDB" id="2261376at2759"/>
<keyword evidence="3" id="KW-0813">Transport</keyword>
<dbReference type="InterPro" id="IPR005828">
    <property type="entry name" value="MFS_sugar_transport-like"/>
</dbReference>
<evidence type="ECO:0000256" key="1">
    <source>
        <dbReference type="ARBA" id="ARBA00004141"/>
    </source>
</evidence>
<evidence type="ECO:0000256" key="3">
    <source>
        <dbReference type="ARBA" id="ARBA00022448"/>
    </source>
</evidence>
<reference evidence="9 11" key="1">
    <citation type="submission" date="2015-10" db="EMBL/GenBank/DDBJ databases">
        <title>The cercosporin biosynthetic gene cluster was horizontally transferred to several fungal lineages and shown to be expanded in Cercospora beticola based on microsynteny with recipient genomes.</title>
        <authorList>
            <person name="De Jonge R."/>
            <person name="Ebert M.K."/>
            <person name="Suttle J.C."/>
            <person name="Jurick Ii W.M."/>
            <person name="Secor G.A."/>
            <person name="Thomma B.P."/>
            <person name="Van De Peer Y."/>
            <person name="Bolton M.D."/>
        </authorList>
    </citation>
    <scope>NUCLEOTIDE SEQUENCE [LARGE SCALE GENOMIC DNA]</scope>
    <source>
        <strain evidence="9 11">09-40</strain>
    </source>
</reference>
<dbReference type="AlphaFoldDB" id="A0A2G5IC17"/>
<reference evidence="10 12" key="2">
    <citation type="submission" date="2023-09" db="EMBL/GenBank/DDBJ databases">
        <title>Complete-Gapless Cercospora beticola genome.</title>
        <authorList>
            <person name="Wyatt N.A."/>
            <person name="Spanner R.E."/>
            <person name="Bolton M.D."/>
        </authorList>
    </citation>
    <scope>NUCLEOTIDE SEQUENCE [LARGE SCALE GENOMIC DNA]</scope>
    <source>
        <strain evidence="10">Cb09-40</strain>
    </source>
</reference>
<name>A0A2G5IC17_CERBT</name>
<dbReference type="Proteomes" id="UP001302367">
    <property type="component" value="Chromosome 1"/>
</dbReference>
<dbReference type="Proteomes" id="UP000230605">
    <property type="component" value="Chromosome 1"/>
</dbReference>
<keyword evidence="4 7" id="KW-0812">Transmembrane</keyword>
<comment type="similarity">
    <text evidence="2">Belongs to the major facilitator superfamily. Sugar transporter (TC 2.A.1.1) family.</text>
</comment>
<evidence type="ECO:0000256" key="2">
    <source>
        <dbReference type="ARBA" id="ARBA00010992"/>
    </source>
</evidence>
<evidence type="ECO:0000313" key="10">
    <source>
        <dbReference type="EMBL" id="WPA96189.1"/>
    </source>
</evidence>
<dbReference type="EMBL" id="CP134184">
    <property type="protein sequence ID" value="WPA96189.1"/>
    <property type="molecule type" value="Genomic_DNA"/>
</dbReference>
<dbReference type="PROSITE" id="PS50850">
    <property type="entry name" value="MFS"/>
    <property type="match status" value="1"/>
</dbReference>
<dbReference type="PANTHER" id="PTHR23508">
    <property type="entry name" value="CARBOXYLIC ACID TRANSPORTER PROTEIN HOMOLOG"/>
    <property type="match status" value="1"/>
</dbReference>
<evidence type="ECO:0000259" key="8">
    <source>
        <dbReference type="PROSITE" id="PS50850"/>
    </source>
</evidence>
<dbReference type="InterPro" id="IPR020846">
    <property type="entry name" value="MFS_dom"/>
</dbReference>
<feature type="transmembrane region" description="Helical" evidence="7">
    <location>
        <begin position="363"/>
        <end position="381"/>
    </location>
</feature>
<feature type="transmembrane region" description="Helical" evidence="7">
    <location>
        <begin position="393"/>
        <end position="415"/>
    </location>
</feature>
<keyword evidence="12" id="KW-1185">Reference proteome</keyword>
<feature type="transmembrane region" description="Helical" evidence="7">
    <location>
        <begin position="274"/>
        <end position="295"/>
    </location>
</feature>
<evidence type="ECO:0000313" key="11">
    <source>
        <dbReference type="Proteomes" id="UP000230605"/>
    </source>
</evidence>
<accession>A0A2G5IC17</accession>
<sequence length="570" mass="62010">MRSLTPTRCCECRALLTRRCSSSKWRGWRLPKLPFNAPPRCNCNCVDARGRQVAECANDHQLCLPSPTRPSLRAPNSLALEYRPAYCIFSPANVGEHKGRPIPPAPTHTAFFRSALPAPHAQAVNTCLRTIYGTSYTSSNAASNVTAIAFAGTVLGQLVFGYTSDHYSRKWSLLVSTIILIVFAALGAGAYGAGGTLGGLIAALTAYRFLLGIGIGGEYPAGSVGCAESTGELKEGHRNRWFCLFTNTQIDFGFVMGALVPTIITRIAPDNLGLVWRLSLGLGVVPPLSLLYLRIKLQEPESFSRESFTKVKTPYWLALKFYGPRLALTAGIWFIYDFLAYAFGLFSSVWISVLRPEAALWETFGFSTLVNFFYVPGAILGSFTSDWMGPRRALMVFVAAQGAVGFIMSGCYEYLKMPQNIAGFVVVYGIFLALGEMGPGDNIGLVASKSSATGIRGQYYAIAAACGKIGAFIGQYIFPYIQNAGGGADTIRGGQYPFFVASSLCFLSAFLVWFLPTINQDTIEKEDTRFREYLEAHGFDTSQMGMQGWQGTQDVASANAEQSRGDEVSR</sequence>
<dbReference type="GO" id="GO:0046943">
    <property type="term" value="F:carboxylic acid transmembrane transporter activity"/>
    <property type="evidence" value="ECO:0007669"/>
    <property type="project" value="TreeGrafter"/>
</dbReference>
<comment type="subcellular location">
    <subcellularLocation>
        <location evidence="1">Membrane</location>
        <topology evidence="1">Multi-pass membrane protein</topology>
    </subcellularLocation>
</comment>
<feature type="transmembrane region" description="Helical" evidence="7">
    <location>
        <begin position="326"/>
        <end position="351"/>
    </location>
</feature>
<dbReference type="EMBL" id="LKMD01000100">
    <property type="protein sequence ID" value="PIB02023.1"/>
    <property type="molecule type" value="Genomic_DNA"/>
</dbReference>
<feature type="transmembrane region" description="Helical" evidence="7">
    <location>
        <begin position="173"/>
        <end position="194"/>
    </location>
</feature>
<dbReference type="GO" id="GO:0005886">
    <property type="term" value="C:plasma membrane"/>
    <property type="evidence" value="ECO:0007669"/>
    <property type="project" value="TreeGrafter"/>
</dbReference>
<feature type="transmembrane region" description="Helical" evidence="7">
    <location>
        <begin position="421"/>
        <end position="438"/>
    </location>
</feature>
<evidence type="ECO:0000256" key="5">
    <source>
        <dbReference type="ARBA" id="ARBA00022989"/>
    </source>
</evidence>
<dbReference type="InterPro" id="IPR036259">
    <property type="entry name" value="MFS_trans_sf"/>
</dbReference>
<keyword evidence="6 7" id="KW-0472">Membrane</keyword>
<feature type="transmembrane region" description="Helical" evidence="7">
    <location>
        <begin position="498"/>
        <end position="515"/>
    </location>
</feature>
<dbReference type="FunFam" id="1.20.1250.20:FF:000140">
    <property type="entry name" value="Putative MFS phospholipid transporter"/>
    <property type="match status" value="1"/>
</dbReference>
<feature type="transmembrane region" description="Helical" evidence="7">
    <location>
        <begin position="242"/>
        <end position="268"/>
    </location>
</feature>
<feature type="transmembrane region" description="Helical" evidence="7">
    <location>
        <begin position="141"/>
        <end position="161"/>
    </location>
</feature>
<feature type="domain" description="Major facilitator superfamily (MFS) profile" evidence="8">
    <location>
        <begin position="106"/>
        <end position="520"/>
    </location>
</feature>
<protein>
    <submittedName>
        <fullName evidence="9">Putative metabolite transport protein</fullName>
    </submittedName>
</protein>
<gene>
    <name evidence="9" type="ORF">CB0940_00761</name>
    <name evidence="10" type="ORF">RHO25_000795</name>
</gene>
<evidence type="ECO:0000256" key="7">
    <source>
        <dbReference type="SAM" id="Phobius"/>
    </source>
</evidence>
<evidence type="ECO:0000256" key="6">
    <source>
        <dbReference type="ARBA" id="ARBA00023136"/>
    </source>
</evidence>
<organism evidence="9 11">
    <name type="scientific">Cercospora beticola</name>
    <name type="common">Sugarbeet leaf spot fungus</name>
    <dbReference type="NCBI Taxonomy" id="122368"/>
    <lineage>
        <taxon>Eukaryota</taxon>
        <taxon>Fungi</taxon>
        <taxon>Dikarya</taxon>
        <taxon>Ascomycota</taxon>
        <taxon>Pezizomycotina</taxon>
        <taxon>Dothideomycetes</taxon>
        <taxon>Dothideomycetidae</taxon>
        <taxon>Mycosphaerellales</taxon>
        <taxon>Mycosphaerellaceae</taxon>
        <taxon>Cercospora</taxon>
    </lineage>
</organism>
<dbReference type="Gene3D" id="1.20.1250.20">
    <property type="entry name" value="MFS general substrate transporter like domains"/>
    <property type="match status" value="1"/>
</dbReference>